<sequence>MKLSIIIVNYNSGEFLSSCLASLREFIALSNDKEVFVVDNNSNDGSPSKVTRDFPWVKLIINHTNLGFAKANNQALRLAKGEYVLLLNPDTEVPADTLPKVLEFMEKREEIAALTCRVELGDGSLDPACHRGFPTPWASFCYFTGLEKLFPKSRLFGKYHMTWCDLEKPHEIDSPSGCFFLIRRKILEEVGFLDEDYFLYGEDMDLAFRIKEKGFKIFFYPEAKVIHYKGISSGVKKATAHLTTATTETRRLAIKSFFRANRLFYQKHLAHRYPFIINWFTYLGIWLLEKKSLLGKRI</sequence>
<accession>A0A7C3UZ09</accession>
<dbReference type="AlphaFoldDB" id="A0A7C3UZ09"/>
<evidence type="ECO:0000313" key="2">
    <source>
        <dbReference type="EMBL" id="HGE99167.1"/>
    </source>
</evidence>
<organism evidence="2">
    <name type="scientific">candidate division WOR-3 bacterium</name>
    <dbReference type="NCBI Taxonomy" id="2052148"/>
    <lineage>
        <taxon>Bacteria</taxon>
        <taxon>Bacteria division WOR-3</taxon>
    </lineage>
</organism>
<reference evidence="2" key="1">
    <citation type="journal article" date="2020" name="mSystems">
        <title>Genome- and Community-Level Interaction Insights into Carbon Utilization and Element Cycling Functions of Hydrothermarchaeota in Hydrothermal Sediment.</title>
        <authorList>
            <person name="Zhou Z."/>
            <person name="Liu Y."/>
            <person name="Xu W."/>
            <person name="Pan J."/>
            <person name="Luo Z.H."/>
            <person name="Li M."/>
        </authorList>
    </citation>
    <scope>NUCLEOTIDE SEQUENCE [LARGE SCALE GENOMIC DNA]</scope>
    <source>
        <strain evidence="2">SpSt-906</strain>
    </source>
</reference>
<dbReference type="Pfam" id="PF00535">
    <property type="entry name" value="Glycos_transf_2"/>
    <property type="match status" value="1"/>
</dbReference>
<dbReference type="PANTHER" id="PTHR43179">
    <property type="entry name" value="RHAMNOSYLTRANSFERASE WBBL"/>
    <property type="match status" value="1"/>
</dbReference>
<gene>
    <name evidence="2" type="ORF">ENX07_03745</name>
</gene>
<dbReference type="EMBL" id="DTMQ01000021">
    <property type="protein sequence ID" value="HGE99167.1"/>
    <property type="molecule type" value="Genomic_DNA"/>
</dbReference>
<dbReference type="Gene3D" id="3.90.550.10">
    <property type="entry name" value="Spore Coat Polysaccharide Biosynthesis Protein SpsA, Chain A"/>
    <property type="match status" value="1"/>
</dbReference>
<proteinExistence type="predicted"/>
<comment type="caution">
    <text evidence="2">The sequence shown here is derived from an EMBL/GenBank/DDBJ whole genome shotgun (WGS) entry which is preliminary data.</text>
</comment>
<dbReference type="InterPro" id="IPR001173">
    <property type="entry name" value="Glyco_trans_2-like"/>
</dbReference>
<evidence type="ECO:0000259" key="1">
    <source>
        <dbReference type="Pfam" id="PF00535"/>
    </source>
</evidence>
<dbReference type="CDD" id="cd04186">
    <property type="entry name" value="GT_2_like_c"/>
    <property type="match status" value="1"/>
</dbReference>
<feature type="domain" description="Glycosyltransferase 2-like" evidence="1">
    <location>
        <begin position="4"/>
        <end position="190"/>
    </location>
</feature>
<keyword evidence="2" id="KW-0808">Transferase</keyword>
<dbReference type="InterPro" id="IPR029044">
    <property type="entry name" value="Nucleotide-diphossugar_trans"/>
</dbReference>
<dbReference type="GO" id="GO:0016740">
    <property type="term" value="F:transferase activity"/>
    <property type="evidence" value="ECO:0007669"/>
    <property type="project" value="UniProtKB-KW"/>
</dbReference>
<dbReference type="SUPFAM" id="SSF53448">
    <property type="entry name" value="Nucleotide-diphospho-sugar transferases"/>
    <property type="match status" value="1"/>
</dbReference>
<name>A0A7C3UZ09_UNCW3</name>
<protein>
    <submittedName>
        <fullName evidence="2">Glycosyltransferase family 2 protein</fullName>
    </submittedName>
</protein>
<dbReference type="PANTHER" id="PTHR43179:SF7">
    <property type="entry name" value="RHAMNOSYLTRANSFERASE WBBL"/>
    <property type="match status" value="1"/>
</dbReference>